<dbReference type="EMBL" id="NBTZ01000106">
    <property type="protein sequence ID" value="OTP70487.1"/>
    <property type="molecule type" value="Genomic_DNA"/>
</dbReference>
<dbReference type="SUPFAM" id="SSF53850">
    <property type="entry name" value="Periplasmic binding protein-like II"/>
    <property type="match status" value="1"/>
</dbReference>
<evidence type="ECO:0000313" key="5">
    <source>
        <dbReference type="Proteomes" id="UP000194546"/>
    </source>
</evidence>
<reference evidence="4 5" key="1">
    <citation type="submission" date="2017-03" db="EMBL/GenBank/DDBJ databases">
        <title>Genome analysis of strain PAMC 26510.</title>
        <authorList>
            <person name="Oh H.-M."/>
            <person name="Yang J.-A."/>
        </authorList>
    </citation>
    <scope>NUCLEOTIDE SEQUENCE [LARGE SCALE GENOMIC DNA]</scope>
    <source>
        <strain evidence="4 5">PAMC 26510</strain>
    </source>
</reference>
<evidence type="ECO:0000313" key="4">
    <source>
        <dbReference type="EMBL" id="OTP80546.1"/>
    </source>
</evidence>
<evidence type="ECO:0000313" key="3">
    <source>
        <dbReference type="EMBL" id="OTP70487.1"/>
    </source>
</evidence>
<dbReference type="Proteomes" id="UP000195221">
    <property type="component" value="Unassembled WGS sequence"/>
</dbReference>
<evidence type="ECO:0000259" key="1">
    <source>
        <dbReference type="Pfam" id="PF00497"/>
    </source>
</evidence>
<dbReference type="EMBL" id="NBTY01000006">
    <property type="protein sequence ID" value="OTP80546.1"/>
    <property type="molecule type" value="Genomic_DNA"/>
</dbReference>
<sequence length="77" mass="8022">MPAPGRCQDAKVEIAAISNSAGSEYSGVVIPKGNPPLLAAIGKALANVRADGTYTQISQKYFGKKECIEVISRSARG</sequence>
<evidence type="ECO:0000313" key="2">
    <source>
        <dbReference type="EMBL" id="OTP70367.1"/>
    </source>
</evidence>
<dbReference type="Gene3D" id="3.40.190.10">
    <property type="entry name" value="Periplasmic binding protein-like II"/>
    <property type="match status" value="1"/>
</dbReference>
<dbReference type="Proteomes" id="UP000194546">
    <property type="component" value="Unassembled WGS sequence"/>
</dbReference>
<gene>
    <name evidence="4" type="ORF">PAMC26510_02775</name>
    <name evidence="3" type="ORF">PAMC26577_25895</name>
    <name evidence="2" type="ORF">PAMC26577_27470</name>
</gene>
<feature type="domain" description="Solute-binding protein family 3/N-terminal" evidence="1">
    <location>
        <begin position="25"/>
        <end position="64"/>
    </location>
</feature>
<accession>A0A242MGQ5</accession>
<proteinExistence type="predicted"/>
<comment type="caution">
    <text evidence="2">The sequence shown here is derived from an EMBL/GenBank/DDBJ whole genome shotgun (WGS) entry which is preliminary data.</text>
</comment>
<dbReference type="AlphaFoldDB" id="A0A242MGQ5"/>
<reference evidence="2 6" key="2">
    <citation type="submission" date="2017-03" db="EMBL/GenBank/DDBJ databases">
        <title>Genome analysis of strain PAMC 26577.</title>
        <authorList>
            <person name="Oh H.-M."/>
            <person name="Yang J.-A."/>
        </authorList>
    </citation>
    <scope>NUCLEOTIDE SEQUENCE [LARGE SCALE GENOMIC DNA]</scope>
    <source>
        <strain evidence="2 6">PAMC 26577</strain>
    </source>
</reference>
<name>A0A242MGQ5_CABSO</name>
<dbReference type="InterPro" id="IPR001638">
    <property type="entry name" value="Solute-binding_3/MltF_N"/>
</dbReference>
<dbReference type="Pfam" id="PF00497">
    <property type="entry name" value="SBP_bac_3"/>
    <property type="match status" value="1"/>
</dbReference>
<evidence type="ECO:0000313" key="6">
    <source>
        <dbReference type="Proteomes" id="UP000195221"/>
    </source>
</evidence>
<organism evidence="2 6">
    <name type="scientific">Caballeronia sordidicola</name>
    <name type="common">Burkholderia sordidicola</name>
    <dbReference type="NCBI Taxonomy" id="196367"/>
    <lineage>
        <taxon>Bacteria</taxon>
        <taxon>Pseudomonadati</taxon>
        <taxon>Pseudomonadota</taxon>
        <taxon>Betaproteobacteria</taxon>
        <taxon>Burkholderiales</taxon>
        <taxon>Burkholderiaceae</taxon>
        <taxon>Caballeronia</taxon>
    </lineage>
</organism>
<dbReference type="EMBL" id="NBTZ01000109">
    <property type="protein sequence ID" value="OTP70367.1"/>
    <property type="molecule type" value="Genomic_DNA"/>
</dbReference>
<protein>
    <submittedName>
        <fullName evidence="3">Amino acid ABC transporter, periplasmic amino acid-binding protein</fullName>
    </submittedName>
</protein>